<evidence type="ECO:0000256" key="3">
    <source>
        <dbReference type="ARBA" id="ARBA00023277"/>
    </source>
</evidence>
<gene>
    <name evidence="7" type="ORF">GCM10008942_40400</name>
</gene>
<evidence type="ECO:0000256" key="4">
    <source>
        <dbReference type="ARBA" id="ARBA00023295"/>
    </source>
</evidence>
<dbReference type="PANTHER" id="PTHR43739">
    <property type="entry name" value="XYLOGLUCANASE (EUROFUNG)"/>
    <property type="match status" value="1"/>
</dbReference>
<accession>A0ABN1FCG7</accession>
<dbReference type="InterPro" id="IPR015943">
    <property type="entry name" value="WD40/YVTN_repeat-like_dom_sf"/>
</dbReference>
<evidence type="ECO:0000256" key="2">
    <source>
        <dbReference type="ARBA" id="ARBA00022801"/>
    </source>
</evidence>
<dbReference type="InterPro" id="IPR052025">
    <property type="entry name" value="Xyloglucanase_GH74"/>
</dbReference>
<keyword evidence="2" id="KW-0378">Hydrolase</keyword>
<evidence type="ECO:0000256" key="6">
    <source>
        <dbReference type="ARBA" id="ARBA00037986"/>
    </source>
</evidence>
<dbReference type="PANTHER" id="PTHR43739:SF2">
    <property type="entry name" value="OLIGOXYLOGLUCAN-REDUCING END-SPECIFIC XYLOGLUCANASE-RELATED"/>
    <property type="match status" value="1"/>
</dbReference>
<keyword evidence="1" id="KW-0732">Signal</keyword>
<protein>
    <submittedName>
        <fullName evidence="7">RICIN domain-containing protein</fullName>
    </submittedName>
</protein>
<evidence type="ECO:0000313" key="7">
    <source>
        <dbReference type="EMBL" id="GAA0587295.1"/>
    </source>
</evidence>
<comment type="caution">
    <text evidence="7">The sequence shown here is derived from an EMBL/GenBank/DDBJ whole genome shotgun (WGS) entry which is preliminary data.</text>
</comment>
<proteinExistence type="inferred from homology"/>
<keyword evidence="3" id="KW-0119">Carbohydrate metabolism</keyword>
<keyword evidence="4" id="KW-0326">Glycosidase</keyword>
<dbReference type="CDD" id="cd15482">
    <property type="entry name" value="Sialidase_non-viral"/>
    <property type="match status" value="2"/>
</dbReference>
<comment type="similarity">
    <text evidence="6">Belongs to the glycosyl hydrolase 74 family.</text>
</comment>
<dbReference type="SUPFAM" id="SSF110296">
    <property type="entry name" value="Oligoxyloglucan reducing end-specific cellobiohydrolase"/>
    <property type="match status" value="2"/>
</dbReference>
<evidence type="ECO:0000256" key="5">
    <source>
        <dbReference type="ARBA" id="ARBA00023326"/>
    </source>
</evidence>
<reference evidence="7 8" key="1">
    <citation type="journal article" date="2019" name="Int. J. Syst. Evol. Microbiol.">
        <title>The Global Catalogue of Microorganisms (GCM) 10K type strain sequencing project: providing services to taxonomists for standard genome sequencing and annotation.</title>
        <authorList>
            <consortium name="The Broad Institute Genomics Platform"/>
            <consortium name="The Broad Institute Genome Sequencing Center for Infectious Disease"/>
            <person name="Wu L."/>
            <person name="Ma J."/>
        </authorList>
    </citation>
    <scope>NUCLEOTIDE SEQUENCE [LARGE SCALE GENOMIC DNA]</scope>
    <source>
        <strain evidence="7 8">JCM 15089</strain>
    </source>
</reference>
<sequence>MALMAIAARADERPYRWQTVPFGGGGYVPGYVYHPAAKNLLYARTDVGGLYRFDFASRNWVQLLDNLGHDEGELMGVLSIALDPNDPSKLYTANGFYLSQWARKGAILRSADQGKTWQKTELPIRVGGNSDGRGSGERLAVDPRNGKTLYYASNQDGLWLSRDGAESFNRVGSPSSSYSLVAFDPGRDEIYLGSADGSGALYLSRDQGRSFARVSETPEQVPQHIAFGKDGSVYVTFSGTDSKNAISPSYADRGSVWKRDAAGHWSDITPERPSANLHFGYSGVDVGPDGTVVVAILDRWDGGNGIYLSRDGGAHWIGLKGQTHHTLDSTPWLKSQIGDPEQIGGWLSDVKINPFNRDEMIFTGTWFSRNLSAAGTGKTVEIELMTDGLEETCTTALMAPMTGPVRLLASMLDNAGAAWFDVTKGPDIGVFRPTKQGGNSVDYAVLRPSFIVREADEAATKGYYSEDGARSWTAFPSTPYKPVAGEWRSPGVIAVSAGGTSIVWVPEKQGAYYSTDKGRTWKESAGWPARRDRQLAVISDKAYDGAFYAYDLDGTILMSVDGGASFQPIIAGLKKIESWQRAALHVVPGRLRDLWLVAPYGLLHSADAQTPMSNLPHVTDVWTLGFGAPLVKGGYPAVYLWGRVNKKEGLWRSDDEGQSWVRIDDDAHKFAGVDHIAGDWREPGVVYIAPGARGLMVGRPDK</sequence>
<dbReference type="Gene3D" id="2.130.10.10">
    <property type="entry name" value="YVTN repeat-like/Quinoprotein amine dehydrogenase"/>
    <property type="match status" value="2"/>
</dbReference>
<dbReference type="EMBL" id="BAAADD010000013">
    <property type="protein sequence ID" value="GAA0587295.1"/>
    <property type="molecule type" value="Genomic_DNA"/>
</dbReference>
<evidence type="ECO:0000256" key="1">
    <source>
        <dbReference type="ARBA" id="ARBA00022729"/>
    </source>
</evidence>
<evidence type="ECO:0000313" key="8">
    <source>
        <dbReference type="Proteomes" id="UP001499951"/>
    </source>
</evidence>
<keyword evidence="5" id="KW-0624">Polysaccharide degradation</keyword>
<name>A0ABN1FCG7_9PROT</name>
<organism evidence="7 8">
    <name type="scientific">Rhizomicrobium electricum</name>
    <dbReference type="NCBI Taxonomy" id="480070"/>
    <lineage>
        <taxon>Bacteria</taxon>
        <taxon>Pseudomonadati</taxon>
        <taxon>Pseudomonadota</taxon>
        <taxon>Alphaproteobacteria</taxon>
        <taxon>Micropepsales</taxon>
        <taxon>Micropepsaceae</taxon>
        <taxon>Rhizomicrobium</taxon>
    </lineage>
</organism>
<keyword evidence="8" id="KW-1185">Reference proteome</keyword>
<dbReference type="Proteomes" id="UP001499951">
    <property type="component" value="Unassembled WGS sequence"/>
</dbReference>